<sequence length="286" mass="30963">MAVSMAQGAGAGSGVECCGQPARDRQARPVVRCNVRDEKGETRIPSKNDETSWRGSARYPLASLSQVSYAVRDGNARDDARNTFAQIVDGGLSKPEDRKRENRRRRRWWWYGIRSVLLVVVVVVVMEERAAASSHLRQWTVAGGRALSGSPARTSLRAGPTKDAKPVGVLGTHGAGVLGRGSCVPGALPSTDRYLDAYLLTQIVPLICLALLRSSPHQAARTPNAHDSAFRRQLLLVCQRPTPTQASNPTSPLLISNDDSFSLLIFRSVKVVKRSTDNGRKGLSAA</sequence>
<name>A0A8H6KVJ0_9PEZI</name>
<accession>A0A8H6KVJ0</accession>
<keyword evidence="2" id="KW-1133">Transmembrane helix</keyword>
<evidence type="ECO:0000313" key="4">
    <source>
        <dbReference type="Proteomes" id="UP000654918"/>
    </source>
</evidence>
<dbReference type="EMBL" id="WIGO01000021">
    <property type="protein sequence ID" value="KAF6838041.1"/>
    <property type="molecule type" value="Genomic_DNA"/>
</dbReference>
<feature type="region of interest" description="Disordered" evidence="1">
    <location>
        <begin position="1"/>
        <end position="21"/>
    </location>
</feature>
<evidence type="ECO:0000256" key="2">
    <source>
        <dbReference type="SAM" id="Phobius"/>
    </source>
</evidence>
<evidence type="ECO:0000256" key="1">
    <source>
        <dbReference type="SAM" id="MobiDB-lite"/>
    </source>
</evidence>
<gene>
    <name evidence="3" type="ORF">CPLU01_02649</name>
</gene>
<reference evidence="3" key="1">
    <citation type="journal article" date="2020" name="Phytopathology">
        <title>Genome Sequence Resources of Colletotrichum truncatum, C. plurivorum, C. musicola, and C. sojae: Four Species Pathogenic to Soybean (Glycine max).</title>
        <authorList>
            <person name="Rogerio F."/>
            <person name="Boufleur T.R."/>
            <person name="Ciampi-Guillardi M."/>
            <person name="Sukno S.A."/>
            <person name="Thon M.R."/>
            <person name="Massola Junior N.S."/>
            <person name="Baroncelli R."/>
        </authorList>
    </citation>
    <scope>NUCLEOTIDE SEQUENCE</scope>
    <source>
        <strain evidence="3">LFN00145</strain>
    </source>
</reference>
<organism evidence="3 4">
    <name type="scientific">Colletotrichum plurivorum</name>
    <dbReference type="NCBI Taxonomy" id="2175906"/>
    <lineage>
        <taxon>Eukaryota</taxon>
        <taxon>Fungi</taxon>
        <taxon>Dikarya</taxon>
        <taxon>Ascomycota</taxon>
        <taxon>Pezizomycotina</taxon>
        <taxon>Sordariomycetes</taxon>
        <taxon>Hypocreomycetidae</taxon>
        <taxon>Glomerellales</taxon>
        <taxon>Glomerellaceae</taxon>
        <taxon>Colletotrichum</taxon>
        <taxon>Colletotrichum orchidearum species complex</taxon>
    </lineage>
</organism>
<proteinExistence type="predicted"/>
<keyword evidence="2" id="KW-0812">Transmembrane</keyword>
<keyword evidence="2" id="KW-0472">Membrane</keyword>
<protein>
    <submittedName>
        <fullName evidence="3">Uncharacterized protein</fullName>
    </submittedName>
</protein>
<dbReference type="AlphaFoldDB" id="A0A8H6KVJ0"/>
<evidence type="ECO:0000313" key="3">
    <source>
        <dbReference type="EMBL" id="KAF6838041.1"/>
    </source>
</evidence>
<dbReference type="Proteomes" id="UP000654918">
    <property type="component" value="Unassembled WGS sequence"/>
</dbReference>
<keyword evidence="4" id="KW-1185">Reference proteome</keyword>
<comment type="caution">
    <text evidence="3">The sequence shown here is derived from an EMBL/GenBank/DDBJ whole genome shotgun (WGS) entry which is preliminary data.</text>
</comment>
<feature type="transmembrane region" description="Helical" evidence="2">
    <location>
        <begin position="108"/>
        <end position="126"/>
    </location>
</feature>